<dbReference type="GeneID" id="46921833"/>
<evidence type="ECO:0000313" key="1">
    <source>
        <dbReference type="EMBL" id="ARQ98088.1"/>
    </source>
</evidence>
<evidence type="ECO:0008006" key="3">
    <source>
        <dbReference type="Google" id="ProtNLM"/>
    </source>
</evidence>
<evidence type="ECO:0000313" key="2">
    <source>
        <dbReference type="Proteomes" id="UP000202031"/>
    </source>
</evidence>
<dbReference type="KEGG" id="clx:CLAN_1365"/>
<dbReference type="EMBL" id="CP015578">
    <property type="protein sequence ID" value="ARQ98088.1"/>
    <property type="molecule type" value="Genomic_DNA"/>
</dbReference>
<gene>
    <name evidence="1" type="ORF">CLAN_1365</name>
</gene>
<reference evidence="2" key="1">
    <citation type="journal article" date="2017" name="Genome Biol. Evol.">
        <title>Comparative Genomic Analysis Identifies a Campylobacter Clade Deficient in Selenium Metabolism.</title>
        <authorList>
            <person name="Miller W.G."/>
            <person name="Yee E."/>
            <person name="Lopes B.S."/>
            <person name="Chapman M.H."/>
            <person name="Huynh S."/>
            <person name="Bono J.L."/>
            <person name="Parker C.T."/>
            <person name="Strachan N.J.C."/>
            <person name="Forbes K.J."/>
        </authorList>
    </citation>
    <scope>NUCLEOTIDE SEQUENCE [LARGE SCALE GENOMIC DNA]</scope>
    <source>
        <strain evidence="2">NCTC 13004</strain>
    </source>
</reference>
<name>A0A1X9SPH8_9BACT</name>
<sequence>MKIRFDRLSAIPINFESSIDEVKFSGNIKKFSLNLAKCDGYLTGKLDHICDSCGADIVLNLNEELNLYLSDGIYKDKDDELSNTIEFYNGQIDTDEILISELEAYKSDYFYCDKCKILKGE</sequence>
<organism evidence="1 2">
    <name type="scientific">Campylobacter lanienae NCTC 13004</name>
    <dbReference type="NCBI Taxonomy" id="1031753"/>
    <lineage>
        <taxon>Bacteria</taxon>
        <taxon>Pseudomonadati</taxon>
        <taxon>Campylobacterota</taxon>
        <taxon>Epsilonproteobacteria</taxon>
        <taxon>Campylobacterales</taxon>
        <taxon>Campylobacteraceae</taxon>
        <taxon>Campylobacter</taxon>
    </lineage>
</organism>
<accession>A0A1X9SPH8</accession>
<reference evidence="2" key="2">
    <citation type="journal article" date="2017" name="Genome Biol. Evol.">
        <title>Comparative genomic analysis identifies a Campylobacter clade deficient in selenium metabolism.</title>
        <authorList>
            <person name="Miller W.G."/>
            <person name="Yee E."/>
            <person name="Lopes B.S."/>
            <person name="Chapman M.H."/>
            <person name="Huynh S."/>
            <person name="Bono J.L."/>
            <person name="Parker C.T."/>
            <person name="Strachan N.J.C."/>
            <person name="Forbes K.J."/>
        </authorList>
    </citation>
    <scope>NUCLEOTIDE SEQUENCE [LARGE SCALE GENOMIC DNA]</scope>
    <source>
        <strain evidence="2">NCTC 13004</strain>
    </source>
</reference>
<dbReference type="RefSeq" id="WP_096015613.1">
    <property type="nucleotide sequence ID" value="NZ_CP015578.1"/>
</dbReference>
<protein>
    <recommendedName>
        <fullName evidence="3">DUF177 domain protein</fullName>
    </recommendedName>
</protein>
<dbReference type="AlphaFoldDB" id="A0A1X9SPH8"/>
<dbReference type="Proteomes" id="UP000202031">
    <property type="component" value="Chromosome"/>
</dbReference>
<proteinExistence type="predicted"/>